<dbReference type="Pfam" id="PF07927">
    <property type="entry name" value="HicA_toxin"/>
    <property type="match status" value="1"/>
</dbReference>
<dbReference type="KEGG" id="thu:AC731_015495"/>
<name>A0A127K8C6_9RHOO</name>
<organism evidence="1 2">
    <name type="scientific">Thauera humireducens</name>
    <dbReference type="NCBI Taxonomy" id="1134435"/>
    <lineage>
        <taxon>Bacteria</taxon>
        <taxon>Pseudomonadati</taxon>
        <taxon>Pseudomonadota</taxon>
        <taxon>Betaproteobacteria</taxon>
        <taxon>Rhodocyclales</taxon>
        <taxon>Zoogloeaceae</taxon>
        <taxon>Thauera</taxon>
    </lineage>
</organism>
<keyword evidence="2" id="KW-1185">Reference proteome</keyword>
<dbReference type="AlphaFoldDB" id="A0A127K8C6"/>
<proteinExistence type="predicted"/>
<dbReference type="EMBL" id="CP014646">
    <property type="protein sequence ID" value="AMO38218.1"/>
    <property type="molecule type" value="Genomic_DNA"/>
</dbReference>
<sequence length="94" mass="10661">MSHKHRSILQAIFHEPPSGNLHWREVESLLTHLGATVESAHGARFRVVLNRHEFFLHHPHHGGDFPKQAVKQLREFLAGAGVTPSLYDEQARGE</sequence>
<evidence type="ECO:0000313" key="2">
    <source>
        <dbReference type="Proteomes" id="UP000036902"/>
    </source>
</evidence>
<evidence type="ECO:0000313" key="1">
    <source>
        <dbReference type="EMBL" id="AMO38218.1"/>
    </source>
</evidence>
<dbReference type="Proteomes" id="UP000036902">
    <property type="component" value="Chromosome"/>
</dbReference>
<gene>
    <name evidence="1" type="ORF">AC731_015495</name>
</gene>
<dbReference type="GO" id="GO:0003729">
    <property type="term" value="F:mRNA binding"/>
    <property type="evidence" value="ECO:0007669"/>
    <property type="project" value="InterPro"/>
</dbReference>
<dbReference type="InterPro" id="IPR012933">
    <property type="entry name" value="HicA_mRNA_interferase"/>
</dbReference>
<evidence type="ECO:0008006" key="3">
    <source>
        <dbReference type="Google" id="ProtNLM"/>
    </source>
</evidence>
<protein>
    <recommendedName>
        <fullName evidence="3">Type II toxin-antitoxin system HicA family toxin</fullName>
    </recommendedName>
</protein>
<reference evidence="2" key="1">
    <citation type="submission" date="2016-03" db="EMBL/GenBank/DDBJ databases">
        <authorList>
            <person name="Ma C."/>
            <person name="Zhou S."/>
            <person name="Yang G."/>
        </authorList>
    </citation>
    <scope>NUCLEOTIDE SEQUENCE [LARGE SCALE GENOMIC DNA]</scope>
    <source>
        <strain evidence="2">SgZ-1</strain>
    </source>
</reference>
<accession>A0A127K8C6</accession>
<dbReference type="RefSeq" id="WP_004264213.1">
    <property type="nucleotide sequence ID" value="NZ_CP014646.1"/>
</dbReference>
<dbReference type="STRING" id="1134435.AC731_015495"/>